<protein>
    <recommendedName>
        <fullName evidence="3">CAAX protease</fullName>
    </recommendedName>
</protein>
<comment type="caution">
    <text evidence="1">The sequence shown here is derived from an EMBL/GenBank/DDBJ whole genome shotgun (WGS) entry which is preliminary data.</text>
</comment>
<keyword evidence="2" id="KW-1185">Reference proteome</keyword>
<proteinExistence type="predicted"/>
<evidence type="ECO:0000313" key="1">
    <source>
        <dbReference type="EMBL" id="MDN4516364.1"/>
    </source>
</evidence>
<organism evidence="1 2">
    <name type="scientific">Mycolicibacterium austroafricanum</name>
    <name type="common">Mycobacterium austroafricanum</name>
    <dbReference type="NCBI Taxonomy" id="39687"/>
    <lineage>
        <taxon>Bacteria</taxon>
        <taxon>Bacillati</taxon>
        <taxon>Actinomycetota</taxon>
        <taxon>Actinomycetes</taxon>
        <taxon>Mycobacteriales</taxon>
        <taxon>Mycobacteriaceae</taxon>
        <taxon>Mycolicibacterium</taxon>
    </lineage>
</organism>
<dbReference type="EMBL" id="JAUHTC010000005">
    <property type="protein sequence ID" value="MDN4516364.1"/>
    <property type="molecule type" value="Genomic_DNA"/>
</dbReference>
<reference evidence="1" key="1">
    <citation type="submission" date="2023-07" db="EMBL/GenBank/DDBJ databases">
        <title>Degradation of tert-butanol by M. austroafricanum TBA100.</title>
        <authorList>
            <person name="Helbich S."/>
            <person name="Vainshtein Y."/>
        </authorList>
    </citation>
    <scope>NUCLEOTIDE SEQUENCE</scope>
    <source>
        <strain evidence="1">TBA100</strain>
    </source>
</reference>
<accession>A0ABT8H6I1</accession>
<evidence type="ECO:0008006" key="3">
    <source>
        <dbReference type="Google" id="ProtNLM"/>
    </source>
</evidence>
<name>A0ABT8H6I1_MYCAO</name>
<sequence length="238" mass="27213">MTAPAQEPGPWVESWLSNPRFAVYLTAGGNRRRGLALYEWNAVMSAVFLRDLGHLEVALRNAYDAAIVANTSSGLSHWTTDPYRLFPVRWRAARDGTRIDSNRTPRKQIERAVREAGPGAPPGKVIAELTFGFWRYLSTRQHHHPLWIPYLHNAFTPGTSRPAVDNPVGRLHWFRNRIAHHEPLLRRHPTTRLLIMTTPHLQDRLGDVLTVAELISPELRDYIESTSTVRDRLRDLPT</sequence>
<dbReference type="Proteomes" id="UP001172687">
    <property type="component" value="Unassembled WGS sequence"/>
</dbReference>
<dbReference type="RefSeq" id="WP_301161170.1">
    <property type="nucleotide sequence ID" value="NZ_JAUHTC010000005.1"/>
</dbReference>
<gene>
    <name evidence="1" type="ORF">QYF68_00790</name>
</gene>
<evidence type="ECO:0000313" key="2">
    <source>
        <dbReference type="Proteomes" id="UP001172687"/>
    </source>
</evidence>